<comment type="subcellular location">
    <subcellularLocation>
        <location evidence="1">Membrane</location>
        <topology evidence="1">Multi-pass membrane protein</topology>
    </subcellularLocation>
</comment>
<feature type="transmembrane region" description="Helical" evidence="5">
    <location>
        <begin position="291"/>
        <end position="311"/>
    </location>
</feature>
<dbReference type="GO" id="GO:0016020">
    <property type="term" value="C:membrane"/>
    <property type="evidence" value="ECO:0007669"/>
    <property type="project" value="UniProtKB-SubCell"/>
</dbReference>
<feature type="transmembrane region" description="Helical" evidence="5">
    <location>
        <begin position="116"/>
        <end position="138"/>
    </location>
</feature>
<proteinExistence type="predicted"/>
<feature type="transmembrane region" description="Helical" evidence="5">
    <location>
        <begin position="178"/>
        <end position="200"/>
    </location>
</feature>
<dbReference type="PANTHER" id="PTHR10924:SF4">
    <property type="entry name" value="GH15861P"/>
    <property type="match status" value="1"/>
</dbReference>
<dbReference type="SUPFAM" id="SSF103473">
    <property type="entry name" value="MFS general substrate transporter"/>
    <property type="match status" value="1"/>
</dbReference>
<evidence type="ECO:0000256" key="5">
    <source>
        <dbReference type="SAM" id="Phobius"/>
    </source>
</evidence>
<dbReference type="Proteomes" id="UP000807504">
    <property type="component" value="Unassembled WGS sequence"/>
</dbReference>
<feature type="transmembrane region" description="Helical" evidence="5">
    <location>
        <begin position="388"/>
        <end position="408"/>
    </location>
</feature>
<feature type="transmembrane region" description="Helical" evidence="5">
    <location>
        <begin position="414"/>
        <end position="434"/>
    </location>
</feature>
<keyword evidence="4 5" id="KW-0472">Membrane</keyword>
<accession>A0A8T0E016</accession>
<organism evidence="6 7">
    <name type="scientific">Argiope bruennichi</name>
    <name type="common">Wasp spider</name>
    <name type="synonym">Aranea bruennichi</name>
    <dbReference type="NCBI Taxonomy" id="94029"/>
    <lineage>
        <taxon>Eukaryota</taxon>
        <taxon>Metazoa</taxon>
        <taxon>Ecdysozoa</taxon>
        <taxon>Arthropoda</taxon>
        <taxon>Chelicerata</taxon>
        <taxon>Arachnida</taxon>
        <taxon>Araneae</taxon>
        <taxon>Araneomorphae</taxon>
        <taxon>Entelegynae</taxon>
        <taxon>Araneoidea</taxon>
        <taxon>Araneidae</taxon>
        <taxon>Argiope</taxon>
    </lineage>
</organism>
<feature type="transmembrane region" description="Helical" evidence="5">
    <location>
        <begin position="78"/>
        <end position="96"/>
    </location>
</feature>
<evidence type="ECO:0000256" key="4">
    <source>
        <dbReference type="ARBA" id="ARBA00023136"/>
    </source>
</evidence>
<evidence type="ECO:0000256" key="2">
    <source>
        <dbReference type="ARBA" id="ARBA00022692"/>
    </source>
</evidence>
<dbReference type="GO" id="GO:0020037">
    <property type="term" value="F:heme binding"/>
    <property type="evidence" value="ECO:0007669"/>
    <property type="project" value="TreeGrafter"/>
</dbReference>
<evidence type="ECO:0000256" key="1">
    <source>
        <dbReference type="ARBA" id="ARBA00004141"/>
    </source>
</evidence>
<dbReference type="Pfam" id="PF07690">
    <property type="entry name" value="MFS_1"/>
    <property type="match status" value="1"/>
</dbReference>
<evidence type="ECO:0000313" key="7">
    <source>
        <dbReference type="Proteomes" id="UP000807504"/>
    </source>
</evidence>
<reference evidence="6" key="2">
    <citation type="submission" date="2020-06" db="EMBL/GenBank/DDBJ databases">
        <authorList>
            <person name="Sheffer M."/>
        </authorList>
    </citation>
    <scope>NUCLEOTIDE SEQUENCE</scope>
</reference>
<dbReference type="EMBL" id="JABXBU010002231">
    <property type="protein sequence ID" value="KAF8763569.1"/>
    <property type="molecule type" value="Genomic_DNA"/>
</dbReference>
<dbReference type="PANTHER" id="PTHR10924">
    <property type="entry name" value="MAJOR FACILITATOR SUPERFAMILY PROTEIN-RELATED"/>
    <property type="match status" value="1"/>
</dbReference>
<keyword evidence="2 5" id="KW-0812">Transmembrane</keyword>
<evidence type="ECO:0000256" key="3">
    <source>
        <dbReference type="ARBA" id="ARBA00022989"/>
    </source>
</evidence>
<feature type="transmembrane region" description="Helical" evidence="5">
    <location>
        <begin position="348"/>
        <end position="368"/>
    </location>
</feature>
<feature type="transmembrane region" description="Helical" evidence="5">
    <location>
        <begin position="323"/>
        <end position="342"/>
    </location>
</feature>
<dbReference type="InterPro" id="IPR049680">
    <property type="entry name" value="FLVCR1-2_SLC49-like"/>
</dbReference>
<dbReference type="GO" id="GO:0097037">
    <property type="term" value="P:heme export"/>
    <property type="evidence" value="ECO:0007669"/>
    <property type="project" value="TreeGrafter"/>
</dbReference>
<gene>
    <name evidence="6" type="ORF">HNY73_021744</name>
</gene>
<reference evidence="6" key="1">
    <citation type="journal article" date="2020" name="bioRxiv">
        <title>Chromosome-level reference genome of the European wasp spider Argiope bruennichi: a resource for studies on range expansion and evolutionary adaptation.</title>
        <authorList>
            <person name="Sheffer M.M."/>
            <person name="Hoppe A."/>
            <person name="Krehenwinkel H."/>
            <person name="Uhl G."/>
            <person name="Kuss A.W."/>
            <person name="Jensen L."/>
            <person name="Jensen C."/>
            <person name="Gillespie R.G."/>
            <person name="Hoff K.J."/>
            <person name="Prost S."/>
        </authorList>
    </citation>
    <scope>NUCLEOTIDE SEQUENCE</scope>
</reference>
<dbReference type="Gene3D" id="1.20.1250.20">
    <property type="entry name" value="MFS general substrate transporter like domains"/>
    <property type="match status" value="2"/>
</dbReference>
<sequence>MEENQNTGPKTGHSNSTFYCKNILSQFDNSAKTSSFTESSCKEKYEKQNGNEQNIDNVDKAVKRHSCAHEIKLYKQRYLMLFLFALCSMMNGFTAFQYTVVANIVSCYFDVSLSDVNWTCDVHMVVFLILVFPVMYFMDKNGIKITLVIAAILNFLGSVAQCFTIAPNRFFVVMTCQTLYAIGQVFVLSLPPFIAAVWFGTGEVGLACAMGVFGNQLGVALGFIVPPNILTNNCTEQMTISSELSMIAYPMTTINTIILVVIIFGLITGTYFTISTLLNEMVLIHFPGEEVIAGTMGALLVFAGMMGSLIIGALLDRTHKYKAISLVVFILSFVVMLAYTFLIKLEKFWIQFVMFTLLGFIMTGYLPAGYDFGAEITYPVPEAMSASLLNASSQIFSIILTNIASPLLETYGDFASNSYFCVCLLVGTTIMACIKCKLKRADAETEVDDTSPEIVQESVS</sequence>
<feature type="transmembrane region" description="Helical" evidence="5">
    <location>
        <begin position="247"/>
        <end position="271"/>
    </location>
</feature>
<name>A0A8T0E016_ARGBR</name>
<comment type="caution">
    <text evidence="6">The sequence shown here is derived from an EMBL/GenBank/DDBJ whole genome shotgun (WGS) entry which is preliminary data.</text>
</comment>
<keyword evidence="3 5" id="KW-1133">Transmembrane helix</keyword>
<dbReference type="AlphaFoldDB" id="A0A8T0E016"/>
<dbReference type="InterPro" id="IPR011701">
    <property type="entry name" value="MFS"/>
</dbReference>
<dbReference type="InterPro" id="IPR036259">
    <property type="entry name" value="MFS_trans_sf"/>
</dbReference>
<dbReference type="GO" id="GO:0015232">
    <property type="term" value="F:heme transmembrane transporter activity"/>
    <property type="evidence" value="ECO:0007669"/>
    <property type="project" value="TreeGrafter"/>
</dbReference>
<feature type="transmembrane region" description="Helical" evidence="5">
    <location>
        <begin position="145"/>
        <end position="166"/>
    </location>
</feature>
<evidence type="ECO:0000313" key="6">
    <source>
        <dbReference type="EMBL" id="KAF8763569.1"/>
    </source>
</evidence>
<protein>
    <submittedName>
        <fullName evidence="6">Putative MFS-type transporter C09D4.1 like protein</fullName>
    </submittedName>
</protein>
<keyword evidence="7" id="KW-1185">Reference proteome</keyword>